<dbReference type="InterPro" id="IPR050884">
    <property type="entry name" value="CNP_phosphodiesterase-III"/>
</dbReference>
<dbReference type="RefSeq" id="WP_069908911.1">
    <property type="nucleotide sequence ID" value="NZ_LAJE02000112.1"/>
</dbReference>
<dbReference type="EMBL" id="LAJE02000112">
    <property type="protein sequence ID" value="OEO31914.1"/>
    <property type="molecule type" value="Genomic_DNA"/>
</dbReference>
<name>A0A1E5XTQ2_9HYPH</name>
<dbReference type="Gene3D" id="3.60.21.10">
    <property type="match status" value="1"/>
</dbReference>
<dbReference type="AlphaFoldDB" id="A0A1E5XTQ2"/>
<keyword evidence="1" id="KW-0479">Metal-binding</keyword>
<sequence>MKIAVITDIHHGPQSHTKEPGWDALQVMRDCIWHAGEQGADLLLDLGDRISDTTREGDRQVAAEVAATFATFNGPRYHVLGNHDVANMSIEDNEEILGQSMQSSVVDLGEARLILWQPGVKIEWPTGFPHASANLDWLVETLSADTKPAIIATHVPLSGHLQVGNYYFERNPQFATYPDHVTVREAVEATGNAALWLSGHVHWNTVTNVRGLPHITVQSVSERFTTFPYGAAAFAMLEIADGKFSLEVHGRDPFAVSMPFRRSGERPWMPALAPFTAREVPAEREAERA</sequence>
<organism evidence="6 7">
    <name type="scientific">Devosia insulae DS-56</name>
    <dbReference type="NCBI Taxonomy" id="1116389"/>
    <lineage>
        <taxon>Bacteria</taxon>
        <taxon>Pseudomonadati</taxon>
        <taxon>Pseudomonadota</taxon>
        <taxon>Alphaproteobacteria</taxon>
        <taxon>Hyphomicrobiales</taxon>
        <taxon>Devosiaceae</taxon>
        <taxon>Devosia</taxon>
    </lineage>
</organism>
<feature type="domain" description="Calcineurin-like phosphoesterase" evidence="5">
    <location>
        <begin position="1"/>
        <end position="203"/>
    </location>
</feature>
<comment type="similarity">
    <text evidence="4">Belongs to the cyclic nucleotide phosphodiesterase class-III family.</text>
</comment>
<dbReference type="SUPFAM" id="SSF56300">
    <property type="entry name" value="Metallo-dependent phosphatases"/>
    <property type="match status" value="1"/>
</dbReference>
<protein>
    <recommendedName>
        <fullName evidence="5">Calcineurin-like phosphoesterase domain-containing protein</fullName>
    </recommendedName>
</protein>
<dbReference type="Pfam" id="PF00149">
    <property type="entry name" value="Metallophos"/>
    <property type="match status" value="1"/>
</dbReference>
<keyword evidence="2" id="KW-0378">Hydrolase</keyword>
<reference evidence="6 7" key="1">
    <citation type="journal article" date="2015" name="Genome Announc.">
        <title>Genome Assemblies of Three Soil-Associated Devosia species: D. insulae, D. limi, and D. soli.</title>
        <authorList>
            <person name="Hassan Y.I."/>
            <person name="Lepp D."/>
            <person name="Zhou T."/>
        </authorList>
    </citation>
    <scope>NUCLEOTIDE SEQUENCE [LARGE SCALE GENOMIC DNA]</scope>
    <source>
        <strain evidence="6 7">DS-56</strain>
    </source>
</reference>
<dbReference type="Proteomes" id="UP000095463">
    <property type="component" value="Unassembled WGS sequence"/>
</dbReference>
<dbReference type="OrthoDB" id="7942177at2"/>
<dbReference type="InterPro" id="IPR004843">
    <property type="entry name" value="Calcineurin-like_PHP"/>
</dbReference>
<dbReference type="PANTHER" id="PTHR42988">
    <property type="entry name" value="PHOSPHOHYDROLASE"/>
    <property type="match status" value="1"/>
</dbReference>
<evidence type="ECO:0000256" key="1">
    <source>
        <dbReference type="ARBA" id="ARBA00022723"/>
    </source>
</evidence>
<evidence type="ECO:0000256" key="2">
    <source>
        <dbReference type="ARBA" id="ARBA00022801"/>
    </source>
</evidence>
<comment type="caution">
    <text evidence="6">The sequence shown here is derived from an EMBL/GenBank/DDBJ whole genome shotgun (WGS) entry which is preliminary data.</text>
</comment>
<evidence type="ECO:0000259" key="5">
    <source>
        <dbReference type="Pfam" id="PF00149"/>
    </source>
</evidence>
<dbReference type="GO" id="GO:0046872">
    <property type="term" value="F:metal ion binding"/>
    <property type="evidence" value="ECO:0007669"/>
    <property type="project" value="UniProtKB-KW"/>
</dbReference>
<keyword evidence="7" id="KW-1185">Reference proteome</keyword>
<gene>
    <name evidence="6" type="ORF">VW23_000090</name>
</gene>
<keyword evidence="3" id="KW-0408">Iron</keyword>
<dbReference type="InterPro" id="IPR029052">
    <property type="entry name" value="Metallo-depent_PP-like"/>
</dbReference>
<evidence type="ECO:0000256" key="4">
    <source>
        <dbReference type="ARBA" id="ARBA00025742"/>
    </source>
</evidence>
<dbReference type="GO" id="GO:0016787">
    <property type="term" value="F:hydrolase activity"/>
    <property type="evidence" value="ECO:0007669"/>
    <property type="project" value="UniProtKB-KW"/>
</dbReference>
<dbReference type="PANTHER" id="PTHR42988:SF2">
    <property type="entry name" value="CYCLIC NUCLEOTIDE PHOSPHODIESTERASE CBUA0032-RELATED"/>
    <property type="match status" value="1"/>
</dbReference>
<evidence type="ECO:0000313" key="7">
    <source>
        <dbReference type="Proteomes" id="UP000095463"/>
    </source>
</evidence>
<evidence type="ECO:0000256" key="3">
    <source>
        <dbReference type="ARBA" id="ARBA00023004"/>
    </source>
</evidence>
<accession>A0A1E5XTQ2</accession>
<evidence type="ECO:0000313" key="6">
    <source>
        <dbReference type="EMBL" id="OEO31914.1"/>
    </source>
</evidence>
<proteinExistence type="inferred from homology"/>